<dbReference type="Proteomes" id="UP000541444">
    <property type="component" value="Unassembled WGS sequence"/>
</dbReference>
<dbReference type="EMBL" id="JACGCM010000347">
    <property type="protein sequence ID" value="KAF6173419.1"/>
    <property type="molecule type" value="Genomic_DNA"/>
</dbReference>
<dbReference type="AlphaFoldDB" id="A0A7J7P1U7"/>
<dbReference type="GO" id="GO:0033617">
    <property type="term" value="P:mitochondrial respiratory chain complex IV assembly"/>
    <property type="evidence" value="ECO:0007669"/>
    <property type="project" value="InterPro"/>
</dbReference>
<keyword evidence="1" id="KW-0472">Membrane</keyword>
<dbReference type="OrthoDB" id="18175at2759"/>
<evidence type="ECO:0000256" key="1">
    <source>
        <dbReference type="SAM" id="Phobius"/>
    </source>
</evidence>
<dbReference type="PANTHER" id="PTHR35700">
    <property type="entry name" value="OS07G0181800 PROTEIN"/>
    <property type="match status" value="1"/>
</dbReference>
<proteinExistence type="predicted"/>
<keyword evidence="1" id="KW-0812">Transmembrane</keyword>
<protein>
    <submittedName>
        <fullName evidence="2">Uncharacterized protein</fullName>
    </submittedName>
</protein>
<evidence type="ECO:0000313" key="2">
    <source>
        <dbReference type="EMBL" id="KAF6173419.1"/>
    </source>
</evidence>
<gene>
    <name evidence="2" type="ORF">GIB67_027114</name>
</gene>
<feature type="transmembrane region" description="Helical" evidence="1">
    <location>
        <begin position="13"/>
        <end position="31"/>
    </location>
</feature>
<sequence length="76" mass="8630">MSNLGTSKGILEIAKFAIYVSIPICLMYVYANNTKNLQRFMGSRSYVVYPPEAPPPPTPEEIREIAKEIARKRSLR</sequence>
<name>A0A7J7P1U7_9MAGN</name>
<keyword evidence="3" id="KW-1185">Reference proteome</keyword>
<dbReference type="InterPro" id="IPR018625">
    <property type="entry name" value="Pet100"/>
</dbReference>
<dbReference type="PANTHER" id="PTHR35700:SF1">
    <property type="entry name" value="OS07G0181800 PROTEIN"/>
    <property type="match status" value="1"/>
</dbReference>
<organism evidence="2 3">
    <name type="scientific">Kingdonia uniflora</name>
    <dbReference type="NCBI Taxonomy" id="39325"/>
    <lineage>
        <taxon>Eukaryota</taxon>
        <taxon>Viridiplantae</taxon>
        <taxon>Streptophyta</taxon>
        <taxon>Embryophyta</taxon>
        <taxon>Tracheophyta</taxon>
        <taxon>Spermatophyta</taxon>
        <taxon>Magnoliopsida</taxon>
        <taxon>Ranunculales</taxon>
        <taxon>Circaeasteraceae</taxon>
        <taxon>Kingdonia</taxon>
    </lineage>
</organism>
<evidence type="ECO:0000313" key="3">
    <source>
        <dbReference type="Proteomes" id="UP000541444"/>
    </source>
</evidence>
<accession>A0A7J7P1U7</accession>
<comment type="caution">
    <text evidence="2">The sequence shown here is derived from an EMBL/GenBank/DDBJ whole genome shotgun (WGS) entry which is preliminary data.</text>
</comment>
<reference evidence="2 3" key="1">
    <citation type="journal article" date="2020" name="IScience">
        <title>Genome Sequencing of the Endangered Kingdonia uniflora (Circaeasteraceae, Ranunculales) Reveals Potential Mechanisms of Evolutionary Specialization.</title>
        <authorList>
            <person name="Sun Y."/>
            <person name="Deng T."/>
            <person name="Zhang A."/>
            <person name="Moore M.J."/>
            <person name="Landis J.B."/>
            <person name="Lin N."/>
            <person name="Zhang H."/>
            <person name="Zhang X."/>
            <person name="Huang J."/>
            <person name="Zhang X."/>
            <person name="Sun H."/>
            <person name="Wang H."/>
        </authorList>
    </citation>
    <scope>NUCLEOTIDE SEQUENCE [LARGE SCALE GENOMIC DNA]</scope>
    <source>
        <strain evidence="2">TB1705</strain>
        <tissue evidence="2">Leaf</tissue>
    </source>
</reference>
<dbReference type="GO" id="GO:0005739">
    <property type="term" value="C:mitochondrion"/>
    <property type="evidence" value="ECO:0007669"/>
    <property type="project" value="InterPro"/>
</dbReference>
<dbReference type="Pfam" id="PF09803">
    <property type="entry name" value="Pet100"/>
    <property type="match status" value="1"/>
</dbReference>
<keyword evidence="1" id="KW-1133">Transmembrane helix</keyword>